<accession>A0A6J6SQ10</accession>
<protein>
    <submittedName>
        <fullName evidence="2">Unannotated protein</fullName>
    </submittedName>
</protein>
<keyword evidence="1" id="KW-0472">Membrane</keyword>
<keyword evidence="1" id="KW-1133">Transmembrane helix</keyword>
<dbReference type="AlphaFoldDB" id="A0A6J6SQ10"/>
<evidence type="ECO:0000256" key="1">
    <source>
        <dbReference type="SAM" id="Phobius"/>
    </source>
</evidence>
<feature type="transmembrane region" description="Helical" evidence="1">
    <location>
        <begin position="156"/>
        <end position="178"/>
    </location>
</feature>
<name>A0A6J6SQ10_9ZZZZ</name>
<reference evidence="2" key="1">
    <citation type="submission" date="2020-05" db="EMBL/GenBank/DDBJ databases">
        <authorList>
            <person name="Chiriac C."/>
            <person name="Salcher M."/>
            <person name="Ghai R."/>
            <person name="Kavagutti S V."/>
        </authorList>
    </citation>
    <scope>NUCLEOTIDE SEQUENCE</scope>
</reference>
<feature type="transmembrane region" description="Helical" evidence="1">
    <location>
        <begin position="64"/>
        <end position="82"/>
    </location>
</feature>
<feature type="transmembrane region" description="Helical" evidence="1">
    <location>
        <begin position="36"/>
        <end position="58"/>
    </location>
</feature>
<feature type="transmembrane region" description="Helical" evidence="1">
    <location>
        <begin position="256"/>
        <end position="282"/>
    </location>
</feature>
<feature type="transmembrane region" description="Helical" evidence="1">
    <location>
        <begin position="128"/>
        <end position="150"/>
    </location>
</feature>
<sequence length="285" mass="30450">MISLEIATFLLQWATGGLAFLWVTTRRRVVSIGYGWLLRGTFGVIAALALWVGLRYGSVPLRELSSAGVVLACCAVGAVSWFRRSAGVSGQRERVEQSSARVAQMTGIERSEQRFDATQKEFPPALDLIAPAIGLVGIVAGGVAAGSPIWLSVARVVVGAAFLGCVSDAMLLGHWYLTQPGLPRAPLLELVKYLGFIWPVEVILLLIAPGMISAFDGTIDDGYNGMLGWFWAACVVTTIGLIVVTRLALKERYYSAVMAATGLLYLAILTAFGIDLVARAILSMA</sequence>
<keyword evidence="1" id="KW-0812">Transmembrane</keyword>
<feature type="transmembrane region" description="Helical" evidence="1">
    <location>
        <begin position="227"/>
        <end position="249"/>
    </location>
</feature>
<organism evidence="2">
    <name type="scientific">freshwater metagenome</name>
    <dbReference type="NCBI Taxonomy" id="449393"/>
    <lineage>
        <taxon>unclassified sequences</taxon>
        <taxon>metagenomes</taxon>
        <taxon>ecological metagenomes</taxon>
    </lineage>
</organism>
<proteinExistence type="predicted"/>
<dbReference type="EMBL" id="CAEZYU010000025">
    <property type="protein sequence ID" value="CAB4736864.1"/>
    <property type="molecule type" value="Genomic_DNA"/>
</dbReference>
<feature type="transmembrane region" description="Helical" evidence="1">
    <location>
        <begin position="6"/>
        <end position="24"/>
    </location>
</feature>
<gene>
    <name evidence="2" type="ORF">UFOPK2766_00758</name>
</gene>
<feature type="transmembrane region" description="Helical" evidence="1">
    <location>
        <begin position="190"/>
        <end position="215"/>
    </location>
</feature>
<evidence type="ECO:0000313" key="2">
    <source>
        <dbReference type="EMBL" id="CAB4736864.1"/>
    </source>
</evidence>